<dbReference type="EMBL" id="DS268111">
    <property type="protein sequence ID" value="KMM69570.1"/>
    <property type="molecule type" value="Genomic_DNA"/>
</dbReference>
<organism evidence="1 2">
    <name type="scientific">Coccidioides posadasii RMSCC 3488</name>
    <dbReference type="NCBI Taxonomy" id="454284"/>
    <lineage>
        <taxon>Eukaryota</taxon>
        <taxon>Fungi</taxon>
        <taxon>Dikarya</taxon>
        <taxon>Ascomycota</taxon>
        <taxon>Pezizomycotina</taxon>
        <taxon>Eurotiomycetes</taxon>
        <taxon>Eurotiomycetidae</taxon>
        <taxon>Onygenales</taxon>
        <taxon>Onygenaceae</taxon>
        <taxon>Coccidioides</taxon>
    </lineage>
</organism>
<accession>A0A0J6FJJ2</accession>
<evidence type="ECO:0000313" key="1">
    <source>
        <dbReference type="EMBL" id="KMM69570.1"/>
    </source>
</evidence>
<proteinExistence type="predicted"/>
<protein>
    <submittedName>
        <fullName evidence="1">Uncharacterized protein</fullName>
    </submittedName>
</protein>
<sequence length="211" mass="23094">MYGSDTGLPKGGLGWTREGVLLSGIVANPFCRSARVSSPSRPSLGLFCRGSRRRSLSKGTWEQAGTYGAIHCPATGVFFGAGGSSSSSNNTGFDMGQGTWMVVEFLVYGSQNVREQEGFPGPWTGTCGLPLRTIMYVNTYIDICGRVVNMQRVPIRRQGRTAGPTRSSLTRYYVVYLTYIHGMFPEHITNYTLHLSSARTPPVKLDRTTAY</sequence>
<reference evidence="2" key="3">
    <citation type="journal article" date="2010" name="Genome Res.">
        <title>Population genomic sequencing of Coccidioides fungi reveals recent hybridization and transposon control.</title>
        <authorList>
            <person name="Neafsey D.E."/>
            <person name="Barker B.M."/>
            <person name="Sharpton T.J."/>
            <person name="Stajich J.E."/>
            <person name="Park D.J."/>
            <person name="Whiston E."/>
            <person name="Hung C.-Y."/>
            <person name="McMahan C."/>
            <person name="White J."/>
            <person name="Sykes S."/>
            <person name="Heiman D."/>
            <person name="Young S."/>
            <person name="Zeng Q."/>
            <person name="Abouelleil A."/>
            <person name="Aftuck L."/>
            <person name="Bessette D."/>
            <person name="Brown A."/>
            <person name="FitzGerald M."/>
            <person name="Lui A."/>
            <person name="Macdonald J.P."/>
            <person name="Priest M."/>
            <person name="Orbach M.J."/>
            <person name="Galgiani J.N."/>
            <person name="Kirkland T.N."/>
            <person name="Cole G.T."/>
            <person name="Birren B.W."/>
            <person name="Henn M.R."/>
            <person name="Taylor J.W."/>
            <person name="Rounsley S.D."/>
        </authorList>
    </citation>
    <scope>NUCLEOTIDE SEQUENCE [LARGE SCALE GENOMIC DNA]</scope>
    <source>
        <strain evidence="2">RMSCC 3488</strain>
    </source>
</reference>
<name>A0A0J6FJJ2_COCPO</name>
<dbReference type="Proteomes" id="UP000054567">
    <property type="component" value="Unassembled WGS sequence"/>
</dbReference>
<dbReference type="VEuPathDB" id="FungiDB:CPAG_05885"/>
<dbReference type="AlphaFoldDB" id="A0A0J6FJJ2"/>
<evidence type="ECO:0000313" key="2">
    <source>
        <dbReference type="Proteomes" id="UP000054567"/>
    </source>
</evidence>
<reference evidence="2" key="2">
    <citation type="journal article" date="2009" name="Genome Res.">
        <title>Comparative genomic analyses of the human fungal pathogens Coccidioides and their relatives.</title>
        <authorList>
            <person name="Sharpton T.J."/>
            <person name="Stajich J.E."/>
            <person name="Rounsley S.D."/>
            <person name="Gardner M.J."/>
            <person name="Wortman J.R."/>
            <person name="Jordar V.S."/>
            <person name="Maiti R."/>
            <person name="Kodira C.D."/>
            <person name="Neafsey D.E."/>
            <person name="Zeng Q."/>
            <person name="Hung C.-Y."/>
            <person name="McMahan C."/>
            <person name="Muszewska A."/>
            <person name="Grynberg M."/>
            <person name="Mandel M.A."/>
            <person name="Kellner E.M."/>
            <person name="Barker B.M."/>
            <person name="Galgiani J.N."/>
            <person name="Orbach M.J."/>
            <person name="Kirkland T.N."/>
            <person name="Cole G.T."/>
            <person name="Henn M.R."/>
            <person name="Birren B.W."/>
            <person name="Taylor J.W."/>
        </authorList>
    </citation>
    <scope>NUCLEOTIDE SEQUENCE [LARGE SCALE GENOMIC DNA]</scope>
    <source>
        <strain evidence="2">RMSCC 3488</strain>
    </source>
</reference>
<reference evidence="1 2" key="1">
    <citation type="submission" date="2007-06" db="EMBL/GenBank/DDBJ databases">
        <title>The Genome Sequence of Coccidioides posadasii RMSCC_3488.</title>
        <authorList>
            <consortium name="Coccidioides Genome Resources Consortium"/>
            <consortium name="The Broad Institute Genome Sequencing Platform"/>
            <person name="Henn M.R."/>
            <person name="Sykes S."/>
            <person name="Young S."/>
            <person name="Jaffe D."/>
            <person name="Berlin A."/>
            <person name="Alvarez P."/>
            <person name="Butler J."/>
            <person name="Gnerre S."/>
            <person name="Grabherr M."/>
            <person name="Mauceli E."/>
            <person name="Brockman W."/>
            <person name="Kodira C."/>
            <person name="Alvarado L."/>
            <person name="Zeng Q."/>
            <person name="Crawford M."/>
            <person name="Antoine C."/>
            <person name="Devon K."/>
            <person name="Galgiani J."/>
            <person name="Orsborn K."/>
            <person name="Lewis M.L."/>
            <person name="Nusbaum C."/>
            <person name="Galagan J."/>
            <person name="Birren B."/>
        </authorList>
    </citation>
    <scope>NUCLEOTIDE SEQUENCE [LARGE SCALE GENOMIC DNA]</scope>
    <source>
        <strain evidence="1 2">RMSCC 3488</strain>
    </source>
</reference>
<gene>
    <name evidence="1" type="ORF">CPAG_05885</name>
</gene>